<keyword evidence="3" id="KW-0812">Transmembrane</keyword>
<dbReference type="EMBL" id="BLKM01008216">
    <property type="protein sequence ID" value="GFG32816.1"/>
    <property type="molecule type" value="Genomic_DNA"/>
</dbReference>
<comment type="similarity">
    <text evidence="3">Belongs to the glycosyltransferase 11 family.</text>
</comment>
<evidence type="ECO:0000256" key="2">
    <source>
        <dbReference type="ARBA" id="ARBA00022679"/>
    </source>
</evidence>
<dbReference type="GO" id="GO:0008107">
    <property type="term" value="F:galactoside 2-alpha-L-fucosyltransferase activity"/>
    <property type="evidence" value="ECO:0007669"/>
    <property type="project" value="InterPro"/>
</dbReference>
<protein>
    <recommendedName>
        <fullName evidence="3">L-Fucosyltransferase</fullName>
        <ecNumber evidence="3">2.4.1.-</ecNumber>
    </recommendedName>
</protein>
<dbReference type="InterPro" id="IPR002516">
    <property type="entry name" value="Glyco_trans_11"/>
</dbReference>
<sequence>MSAKFWTEHYENQQVITYTLSPYPQNQMLEYESNLCSSPNIHIKPPRHNNIRCPQKPIVTVQQLGRLGNQMYEYISVWSIAKKTGREPYVPSCLIHELEKVFRNLTVPPVSYLAYCTVQEFPIQVKADEIDHFNGSILLPTYAQLPKYIAPLVNEFRQMFQFKEHIVDESQRLLHIASRGVRNITYVGVHVRRTDYKRHLKLLYNATMVKPNFFLRQMNVLRNKYKPVMFVVVSDDPEWCERELGDDDVVVMRNNSPAQDLAIMAACNHSIIDYGTYGMWGAMLAGGDTFVYNLTNSYDAAFEMASLLPNWHIVT</sequence>
<keyword evidence="3" id="KW-0333">Golgi apparatus</keyword>
<keyword evidence="1 3" id="KW-0328">Glycosyltransferase</keyword>
<evidence type="ECO:0000256" key="3">
    <source>
        <dbReference type="RuleBase" id="RU363129"/>
    </source>
</evidence>
<comment type="subcellular location">
    <subcellularLocation>
        <location evidence="3">Golgi apparatus</location>
        <location evidence="3">Golgi stack membrane</location>
        <topology evidence="3">Single-pass type II membrane protein</topology>
    </subcellularLocation>
</comment>
<dbReference type="AlphaFoldDB" id="A0A6L2PKD4"/>
<organism evidence="4 5">
    <name type="scientific">Coptotermes formosanus</name>
    <name type="common">Formosan subterranean termite</name>
    <dbReference type="NCBI Taxonomy" id="36987"/>
    <lineage>
        <taxon>Eukaryota</taxon>
        <taxon>Metazoa</taxon>
        <taxon>Ecdysozoa</taxon>
        <taxon>Arthropoda</taxon>
        <taxon>Hexapoda</taxon>
        <taxon>Insecta</taxon>
        <taxon>Pterygota</taxon>
        <taxon>Neoptera</taxon>
        <taxon>Polyneoptera</taxon>
        <taxon>Dictyoptera</taxon>
        <taxon>Blattodea</taxon>
        <taxon>Blattoidea</taxon>
        <taxon>Termitoidae</taxon>
        <taxon>Rhinotermitidae</taxon>
        <taxon>Coptotermes</taxon>
    </lineage>
</organism>
<keyword evidence="2 3" id="KW-0808">Transferase</keyword>
<reference evidence="5" key="1">
    <citation type="submission" date="2020-01" db="EMBL/GenBank/DDBJ databases">
        <title>Draft genome sequence of the Termite Coptotermes fromosanus.</title>
        <authorList>
            <person name="Itakura S."/>
            <person name="Yosikawa Y."/>
            <person name="Umezawa K."/>
        </authorList>
    </citation>
    <scope>NUCLEOTIDE SEQUENCE [LARGE SCALE GENOMIC DNA]</scope>
</reference>
<dbReference type="GO" id="GO:0005975">
    <property type="term" value="P:carbohydrate metabolic process"/>
    <property type="evidence" value="ECO:0007669"/>
    <property type="project" value="InterPro"/>
</dbReference>
<evidence type="ECO:0000256" key="1">
    <source>
        <dbReference type="ARBA" id="ARBA00022676"/>
    </source>
</evidence>
<dbReference type="Proteomes" id="UP000502823">
    <property type="component" value="Unassembled WGS sequence"/>
</dbReference>
<name>A0A6L2PKD4_COPFO</name>
<keyword evidence="3" id="KW-0735">Signal-anchor</keyword>
<dbReference type="Pfam" id="PF01531">
    <property type="entry name" value="Glyco_transf_11"/>
    <property type="match status" value="1"/>
</dbReference>
<dbReference type="CDD" id="cd11301">
    <property type="entry name" value="Fut1_Fut2_like"/>
    <property type="match status" value="1"/>
</dbReference>
<evidence type="ECO:0000313" key="4">
    <source>
        <dbReference type="EMBL" id="GFG32816.1"/>
    </source>
</evidence>
<dbReference type="UniPathway" id="UPA00378"/>
<comment type="pathway">
    <text evidence="3">Protein modification; protein glycosylation.</text>
</comment>
<keyword evidence="5" id="KW-1185">Reference proteome</keyword>
<dbReference type="GO" id="GO:0032580">
    <property type="term" value="C:Golgi cisterna membrane"/>
    <property type="evidence" value="ECO:0007669"/>
    <property type="project" value="UniProtKB-SubCell"/>
</dbReference>
<gene>
    <name evidence="4" type="ORF">Cfor_07349</name>
</gene>
<dbReference type="PANTHER" id="PTHR11927">
    <property type="entry name" value="GALACTOSIDE 2-L-FUCOSYLTRANSFERASE"/>
    <property type="match status" value="1"/>
</dbReference>
<dbReference type="PANTHER" id="PTHR11927:SF9">
    <property type="entry name" value="L-FUCOSYLTRANSFERASE"/>
    <property type="match status" value="1"/>
</dbReference>
<comment type="caution">
    <text evidence="4">The sequence shown here is derived from an EMBL/GenBank/DDBJ whole genome shotgun (WGS) entry which is preliminary data.</text>
</comment>
<evidence type="ECO:0000313" key="5">
    <source>
        <dbReference type="Proteomes" id="UP000502823"/>
    </source>
</evidence>
<proteinExistence type="inferred from homology"/>
<keyword evidence="3" id="KW-0325">Glycoprotein</keyword>
<dbReference type="OrthoDB" id="3226at2759"/>
<dbReference type="InParanoid" id="A0A6L2PKD4"/>
<accession>A0A6L2PKD4</accession>
<dbReference type="EC" id="2.4.1.-" evidence="3"/>